<evidence type="ECO:0000256" key="1">
    <source>
        <dbReference type="SAM" id="MobiDB-lite"/>
    </source>
</evidence>
<feature type="compositionally biased region" description="Basic and acidic residues" evidence="1">
    <location>
        <begin position="67"/>
        <end position="77"/>
    </location>
</feature>
<feature type="region of interest" description="Disordered" evidence="1">
    <location>
        <begin position="516"/>
        <end position="556"/>
    </location>
</feature>
<sequence length="821" mass="83898">MPIEASRNSPRNGASVSPAKAGGQEKTMKPSFAAVAATASTSPTSITATIPASKPSPTSTGAPHSITTEHVDKKTGEAYKITKYRDNTSVAGGFTKLGVGGGGNSDGPKRNNGNRNNNYYNPASQQQQQQERTPSPPSIGAGKPSNLAARRAATQQMGTIDLASGTASGPMRKPLAPIAINAYPGLLRSEFSPASFGSLPPSAGLSPSPTSLNSGRRSPYGAVPAPVPSPTHVSPHIANAYYEQSAKKGSATYNEDGELEYEDEEPVENDGLGAYGLPSPMLMPNVVASDPNVETLLAYQAMLAQPPQHSGSNTASLASAYIKYLEAQANLNHFVNSTLEQTGVSAASASSNSLATSTGLPVPPPTNHLSPEVMAALAQQEQVAASTLKRRAAVPMAYSASSPVHSSTNTSSSADSLFGNIHQTPASFRLARNGGGTARAGAIGSHASPTAALPLGSAPGLPISPSPTTTWASSRASAYGGIPATPFSPFDGHPSRYLLSSGSTPYTATPSAVSATSSAYSSPLPSPASSTSSLPESDLMRRTESMQSTDSYTTYASSSVTHHSAAAVDAEEKERFAKMAKYGYGMGAGASAGAGAAAWGSEADWSTNWRRRGPLDYVEPSAPLLSSRSQSQQHQPLSPARISGAGALDLDLGMHKLGLGHPLDMAMSMPGAPISKPIGLPAVYGDAGSAMRSPFTSRAAGGGIKGSRAFAAAAAAAAAVAPPTPTLLDQEFVDGLMRTGYSEDEFGAGAEHQQQQQQLAPGAALGKTSALRTSPSLSSPASTSASSSPNPGLLGLAGLRKLNPMAQLDMETPLARDVARF</sequence>
<name>A0AAN6JPS7_9BASI</name>
<comment type="caution">
    <text evidence="2">The sequence shown here is derived from an EMBL/GenBank/DDBJ whole genome shotgun (WGS) entry which is preliminary data.</text>
</comment>
<evidence type="ECO:0000313" key="3">
    <source>
        <dbReference type="Proteomes" id="UP001176521"/>
    </source>
</evidence>
<protein>
    <submittedName>
        <fullName evidence="2">Uncharacterized protein</fullName>
    </submittedName>
</protein>
<dbReference type="Proteomes" id="UP001176521">
    <property type="component" value="Unassembled WGS sequence"/>
</dbReference>
<accession>A0AAN6JPS7</accession>
<feature type="compositionally biased region" description="Low complexity" evidence="1">
    <location>
        <begin position="199"/>
        <end position="212"/>
    </location>
</feature>
<feature type="compositionally biased region" description="Low complexity" evidence="1">
    <location>
        <begin position="516"/>
        <end position="535"/>
    </location>
</feature>
<gene>
    <name evidence="2" type="ORF">OC842_004981</name>
</gene>
<keyword evidence="3" id="KW-1185">Reference proteome</keyword>
<feature type="compositionally biased region" description="Polar residues" evidence="1">
    <location>
        <begin position="55"/>
        <end position="66"/>
    </location>
</feature>
<proteinExistence type="predicted"/>
<feature type="region of interest" description="Disordered" evidence="1">
    <location>
        <begin position="620"/>
        <end position="641"/>
    </location>
</feature>
<dbReference type="AlphaFoldDB" id="A0AAN6JPS7"/>
<organism evidence="2 3">
    <name type="scientific">Tilletia horrida</name>
    <dbReference type="NCBI Taxonomy" id="155126"/>
    <lineage>
        <taxon>Eukaryota</taxon>
        <taxon>Fungi</taxon>
        <taxon>Dikarya</taxon>
        <taxon>Basidiomycota</taxon>
        <taxon>Ustilaginomycotina</taxon>
        <taxon>Exobasidiomycetes</taxon>
        <taxon>Tilletiales</taxon>
        <taxon>Tilletiaceae</taxon>
        <taxon>Tilletia</taxon>
    </lineage>
</organism>
<feature type="region of interest" description="Disordered" evidence="1">
    <location>
        <begin position="199"/>
        <end position="221"/>
    </location>
</feature>
<reference evidence="2" key="1">
    <citation type="journal article" date="2023" name="PhytoFront">
        <title>Draft Genome Resources of Seven Strains of Tilletia horrida, Causal Agent of Kernel Smut of Rice.</title>
        <authorList>
            <person name="Khanal S."/>
            <person name="Antony Babu S."/>
            <person name="Zhou X.G."/>
        </authorList>
    </citation>
    <scope>NUCLEOTIDE SEQUENCE</scope>
    <source>
        <strain evidence="2">TX3</strain>
    </source>
</reference>
<feature type="region of interest" description="Disordered" evidence="1">
    <location>
        <begin position="762"/>
        <end position="792"/>
    </location>
</feature>
<feature type="compositionally biased region" description="Low complexity" evidence="1">
    <location>
        <begin position="110"/>
        <end position="130"/>
    </location>
</feature>
<evidence type="ECO:0000313" key="2">
    <source>
        <dbReference type="EMBL" id="KAK0527092.1"/>
    </source>
</evidence>
<feature type="compositionally biased region" description="Low complexity" evidence="1">
    <location>
        <begin position="30"/>
        <end position="53"/>
    </location>
</feature>
<feature type="compositionally biased region" description="Low complexity" evidence="1">
    <location>
        <begin position="768"/>
        <end position="789"/>
    </location>
</feature>
<feature type="compositionally biased region" description="Polar residues" evidence="1">
    <location>
        <begin position="1"/>
        <end position="15"/>
    </location>
</feature>
<feature type="compositionally biased region" description="Low complexity" evidence="1">
    <location>
        <begin position="620"/>
        <end position="639"/>
    </location>
</feature>
<feature type="region of interest" description="Disordered" evidence="1">
    <location>
        <begin position="1"/>
        <end position="153"/>
    </location>
</feature>
<dbReference type="EMBL" id="JAPDMQ010000324">
    <property type="protein sequence ID" value="KAK0527092.1"/>
    <property type="molecule type" value="Genomic_DNA"/>
</dbReference>